<dbReference type="Proteomes" id="UP000824200">
    <property type="component" value="Unassembled WGS sequence"/>
</dbReference>
<dbReference type="PANTHER" id="PTHR32438:SF5">
    <property type="entry name" value="4-ALPHA-GLUCANOTRANSFERASE DPE1, CHLOROPLASTIC_AMYLOPLASTIC"/>
    <property type="match status" value="1"/>
</dbReference>
<evidence type="ECO:0000313" key="11">
    <source>
        <dbReference type="EMBL" id="HIR65711.1"/>
    </source>
</evidence>
<sequence length="488" mass="56259">MRSSGILLHITSLPSHYGVGTLAETDKFIRFLKKSKQSYWQILPVTPTDFVNSPYASPSAFAGNTLLIDVEKLRDKGLVSAETVSDCKKARGNDYGYAIYNKDRILREAFKNFVRNNPPQDYVEFCEQNSFWLNDYALFCAVKKHFGGKSWLEWDDEDIRMRTDGAMKHYSDMLSDEVDFNIFCQYLFFSQWKQFRKKLHRNGIKLIGDIPIYVAYDSADVWAHSQLFELTSDRRPSWVAGVPPDYFSADGQLWGNPLYNWDAMKKDNYDWWTRRVGKCAELFDVLRIDHFRAFDSYYAIRYGEATARNGHWRKGVGFEFLQHIQSSFPSLTIIAEDLGDIPQSVLDLRDKCGLAGMKVVQFAFDGNDKNLFLPQNFEEHCVAYLGTHDNDTTQGWWDSLDDNARSVVLRFTGLENGEHIAHNLIKILAESRAELVVYSMQDISEQDTTYRMNIPGTLGCWKYMAKSGDFSAEKAVWLADLTENAHRI</sequence>
<dbReference type="GO" id="GO:0005975">
    <property type="term" value="P:carbohydrate metabolic process"/>
    <property type="evidence" value="ECO:0007669"/>
    <property type="project" value="InterPro"/>
</dbReference>
<dbReference type="SUPFAM" id="SSF51445">
    <property type="entry name" value="(Trans)glycosidases"/>
    <property type="match status" value="1"/>
</dbReference>
<dbReference type="Gene3D" id="3.20.20.80">
    <property type="entry name" value="Glycosidases"/>
    <property type="match status" value="1"/>
</dbReference>
<reference evidence="11" key="2">
    <citation type="journal article" date="2021" name="PeerJ">
        <title>Extensive microbial diversity within the chicken gut microbiome revealed by metagenomics and culture.</title>
        <authorList>
            <person name="Gilroy R."/>
            <person name="Ravi A."/>
            <person name="Getino M."/>
            <person name="Pursley I."/>
            <person name="Horton D.L."/>
            <person name="Alikhan N.F."/>
            <person name="Baker D."/>
            <person name="Gharbi K."/>
            <person name="Hall N."/>
            <person name="Watson M."/>
            <person name="Adriaenssens E.M."/>
            <person name="Foster-Nyarko E."/>
            <person name="Jarju S."/>
            <person name="Secka A."/>
            <person name="Antonio M."/>
            <person name="Oren A."/>
            <person name="Chaudhuri R.R."/>
            <person name="La Ragione R."/>
            <person name="Hildebrand F."/>
            <person name="Pallen M.J."/>
        </authorList>
    </citation>
    <scope>NUCLEOTIDE SEQUENCE</scope>
    <source>
        <strain evidence="11">CHK121-14286</strain>
    </source>
</reference>
<evidence type="ECO:0000256" key="6">
    <source>
        <dbReference type="ARBA" id="ARBA00022679"/>
    </source>
</evidence>
<dbReference type="Pfam" id="PF02446">
    <property type="entry name" value="Glyco_hydro_77"/>
    <property type="match status" value="1"/>
</dbReference>
<dbReference type="EMBL" id="DVHL01000018">
    <property type="protein sequence ID" value="HIR65711.1"/>
    <property type="molecule type" value="Genomic_DNA"/>
</dbReference>
<proteinExistence type="inferred from homology"/>
<dbReference type="GO" id="GO:0004134">
    <property type="term" value="F:4-alpha-glucanotransferase activity"/>
    <property type="evidence" value="ECO:0007669"/>
    <property type="project" value="UniProtKB-EC"/>
</dbReference>
<evidence type="ECO:0000256" key="10">
    <source>
        <dbReference type="RuleBase" id="RU361207"/>
    </source>
</evidence>
<evidence type="ECO:0000256" key="3">
    <source>
        <dbReference type="ARBA" id="ARBA00012560"/>
    </source>
</evidence>
<dbReference type="NCBIfam" id="NF011080">
    <property type="entry name" value="PRK14508.1-3"/>
    <property type="match status" value="1"/>
</dbReference>
<dbReference type="PANTHER" id="PTHR32438">
    <property type="entry name" value="4-ALPHA-GLUCANOTRANSFERASE DPE1, CHLOROPLASTIC/AMYLOPLASTIC"/>
    <property type="match status" value="1"/>
</dbReference>
<protein>
    <recommendedName>
        <fullName evidence="4 10">4-alpha-glucanotransferase</fullName>
        <ecNumber evidence="3 10">2.4.1.25</ecNumber>
    </recommendedName>
    <alternativeName>
        <fullName evidence="8 10">Amylomaltase</fullName>
    </alternativeName>
    <alternativeName>
        <fullName evidence="9 10">Disproportionating enzyme</fullName>
    </alternativeName>
</protein>
<dbReference type="EC" id="2.4.1.25" evidence="3 10"/>
<evidence type="ECO:0000256" key="2">
    <source>
        <dbReference type="ARBA" id="ARBA00005684"/>
    </source>
</evidence>
<dbReference type="NCBIfam" id="TIGR00217">
    <property type="entry name" value="malQ"/>
    <property type="match status" value="1"/>
</dbReference>
<comment type="caution">
    <text evidence="11">The sequence shown here is derived from an EMBL/GenBank/DDBJ whole genome shotgun (WGS) entry which is preliminary data.</text>
</comment>
<dbReference type="AlphaFoldDB" id="A0A9D1E3N7"/>
<evidence type="ECO:0000256" key="7">
    <source>
        <dbReference type="ARBA" id="ARBA00023277"/>
    </source>
</evidence>
<evidence type="ECO:0000256" key="5">
    <source>
        <dbReference type="ARBA" id="ARBA00022676"/>
    </source>
</evidence>
<evidence type="ECO:0000256" key="4">
    <source>
        <dbReference type="ARBA" id="ARBA00020295"/>
    </source>
</evidence>
<organism evidence="11 12">
    <name type="scientific">Candidatus Fimimonas gallinarum</name>
    <dbReference type="NCBI Taxonomy" id="2840821"/>
    <lineage>
        <taxon>Bacteria</taxon>
        <taxon>Pseudomonadati</taxon>
        <taxon>Myxococcota</taxon>
        <taxon>Myxococcia</taxon>
        <taxon>Myxococcales</taxon>
        <taxon>Cystobacterineae</taxon>
        <taxon>Myxococcaceae</taxon>
        <taxon>Myxococcaceae incertae sedis</taxon>
        <taxon>Candidatus Fimimonas</taxon>
    </lineage>
</organism>
<accession>A0A9D1E3N7</accession>
<evidence type="ECO:0000256" key="9">
    <source>
        <dbReference type="ARBA" id="ARBA00031501"/>
    </source>
</evidence>
<evidence type="ECO:0000313" key="12">
    <source>
        <dbReference type="Proteomes" id="UP000824200"/>
    </source>
</evidence>
<name>A0A9D1E3N7_9BACT</name>
<dbReference type="InterPro" id="IPR017853">
    <property type="entry name" value="GH"/>
</dbReference>
<comment type="similarity">
    <text evidence="2 10">Belongs to the disproportionating enzyme family.</text>
</comment>
<evidence type="ECO:0000256" key="1">
    <source>
        <dbReference type="ARBA" id="ARBA00000439"/>
    </source>
</evidence>
<gene>
    <name evidence="11" type="primary">malQ</name>
    <name evidence="11" type="ORF">IAC95_02325</name>
</gene>
<reference evidence="11" key="1">
    <citation type="submission" date="2020-10" db="EMBL/GenBank/DDBJ databases">
        <authorList>
            <person name="Gilroy R."/>
        </authorList>
    </citation>
    <scope>NUCLEOTIDE SEQUENCE</scope>
    <source>
        <strain evidence="11">CHK121-14286</strain>
    </source>
</reference>
<evidence type="ECO:0000256" key="8">
    <source>
        <dbReference type="ARBA" id="ARBA00031423"/>
    </source>
</evidence>
<comment type="catalytic activity">
    <reaction evidence="1 10">
        <text>Transfers a segment of a (1-&gt;4)-alpha-D-glucan to a new position in an acceptor, which may be glucose or a (1-&gt;4)-alpha-D-glucan.</text>
        <dbReference type="EC" id="2.4.1.25"/>
    </reaction>
</comment>
<keyword evidence="7 10" id="KW-0119">Carbohydrate metabolism</keyword>
<keyword evidence="6 10" id="KW-0808">Transferase</keyword>
<dbReference type="InterPro" id="IPR003385">
    <property type="entry name" value="Glyco_hydro_77"/>
</dbReference>
<keyword evidence="5 10" id="KW-0328">Glycosyltransferase</keyword>